<evidence type="ECO:0000256" key="1">
    <source>
        <dbReference type="SAM" id="MobiDB-lite"/>
    </source>
</evidence>
<sequence>MDQQAKKHLQEEFDASLEEKDQYISVLQTQVSLLKQRLRNGPMNADLPKPLSQMEPEAEGVTKEDTDGDVEPVVGDGASAKTLEILQQRVKRQENLLQRCKETIRSHKEQCMLLTSEKEALQEQLDERLQELEKMKELHMAEKTKLITQLRDAKNLIEQLEQDKGMVIAETKRQMHETLEIKEEEIAQLRSRIKQMTSQGEELREQKEKSERAG</sequence>
<dbReference type="PANTHER" id="PTHR19327:SF0">
    <property type="entry name" value="GOLGIN SUBFAMILY A MEMBER 4"/>
    <property type="match status" value="1"/>
</dbReference>
<proteinExistence type="predicted"/>
<dbReference type="PANTHER" id="PTHR19327">
    <property type="entry name" value="GOLGIN"/>
    <property type="match status" value="1"/>
</dbReference>
<name>A0A8C0E8F9_BALMU</name>
<feature type="region of interest" description="Disordered" evidence="1">
    <location>
        <begin position="194"/>
        <end position="214"/>
    </location>
</feature>
<accession>A0A8C0E8F9</accession>
<dbReference type="GO" id="GO:0048193">
    <property type="term" value="P:Golgi vesicle transport"/>
    <property type="evidence" value="ECO:0007669"/>
    <property type="project" value="TreeGrafter"/>
</dbReference>
<protein>
    <recommendedName>
        <fullName evidence="3">Golgin A4</fullName>
    </recommendedName>
</protein>
<dbReference type="Ensembl" id="ENSBMST00010034359.1">
    <property type="protein sequence ID" value="ENSBMSP00010031260.1"/>
    <property type="gene ID" value="ENSBMSG00010022530.1"/>
</dbReference>
<dbReference type="GO" id="GO:0005794">
    <property type="term" value="C:Golgi apparatus"/>
    <property type="evidence" value="ECO:0007669"/>
    <property type="project" value="TreeGrafter"/>
</dbReference>
<feature type="compositionally biased region" description="Basic and acidic residues" evidence="1">
    <location>
        <begin position="201"/>
        <end position="214"/>
    </location>
</feature>
<dbReference type="AlphaFoldDB" id="A0A8C0E8F9"/>
<organism evidence="2">
    <name type="scientific">Balaenoptera musculus</name>
    <name type="common">Blue whale</name>
    <dbReference type="NCBI Taxonomy" id="9771"/>
    <lineage>
        <taxon>Eukaryota</taxon>
        <taxon>Metazoa</taxon>
        <taxon>Chordata</taxon>
        <taxon>Craniata</taxon>
        <taxon>Vertebrata</taxon>
        <taxon>Euteleostomi</taxon>
        <taxon>Mammalia</taxon>
        <taxon>Eutheria</taxon>
        <taxon>Laurasiatheria</taxon>
        <taxon>Artiodactyla</taxon>
        <taxon>Whippomorpha</taxon>
        <taxon>Cetacea</taxon>
        <taxon>Mysticeti</taxon>
        <taxon>Balaenopteridae</taxon>
        <taxon>Balaenoptera</taxon>
    </lineage>
</organism>
<feature type="region of interest" description="Disordered" evidence="1">
    <location>
        <begin position="40"/>
        <end position="71"/>
    </location>
</feature>
<dbReference type="OMA" id="DIMHTHK"/>
<evidence type="ECO:0000313" key="2">
    <source>
        <dbReference type="Ensembl" id="ENSBMSP00010031260.1"/>
    </source>
</evidence>
<dbReference type="GO" id="GO:0031267">
    <property type="term" value="F:small GTPase binding"/>
    <property type="evidence" value="ECO:0007669"/>
    <property type="project" value="TreeGrafter"/>
</dbReference>
<evidence type="ECO:0008006" key="3">
    <source>
        <dbReference type="Google" id="ProtNLM"/>
    </source>
</evidence>
<dbReference type="GeneTree" id="ENSGT00730000111139"/>
<reference evidence="2" key="1">
    <citation type="submission" date="2023-09" db="UniProtKB">
        <authorList>
            <consortium name="Ensembl"/>
        </authorList>
    </citation>
    <scope>IDENTIFICATION</scope>
</reference>